<feature type="compositionally biased region" description="Low complexity" evidence="1">
    <location>
        <begin position="139"/>
        <end position="152"/>
    </location>
</feature>
<protein>
    <recommendedName>
        <fullName evidence="4">PEGA domain-containing protein</fullName>
    </recommendedName>
</protein>
<organism evidence="2 3">
    <name type="scientific">Anaeromyxobacter oryzae</name>
    <dbReference type="NCBI Taxonomy" id="2918170"/>
    <lineage>
        <taxon>Bacteria</taxon>
        <taxon>Pseudomonadati</taxon>
        <taxon>Myxococcota</taxon>
        <taxon>Myxococcia</taxon>
        <taxon>Myxococcales</taxon>
        <taxon>Cystobacterineae</taxon>
        <taxon>Anaeromyxobacteraceae</taxon>
        <taxon>Anaeromyxobacter</taxon>
    </lineage>
</organism>
<dbReference type="PROSITE" id="PS51257">
    <property type="entry name" value="PROKAR_LIPOPROTEIN"/>
    <property type="match status" value="1"/>
</dbReference>
<accession>A0ABM7WT87</accession>
<feature type="compositionally biased region" description="Pro residues" evidence="1">
    <location>
        <begin position="153"/>
        <end position="163"/>
    </location>
</feature>
<evidence type="ECO:0000313" key="2">
    <source>
        <dbReference type="EMBL" id="BDG02704.1"/>
    </source>
</evidence>
<dbReference type="EMBL" id="AP025591">
    <property type="protein sequence ID" value="BDG02704.1"/>
    <property type="molecule type" value="Genomic_DNA"/>
</dbReference>
<keyword evidence="3" id="KW-1185">Reference proteome</keyword>
<gene>
    <name evidence="2" type="ORF">AMOR_17000</name>
</gene>
<reference evidence="3" key="1">
    <citation type="journal article" date="2022" name="Int. J. Syst. Evol. Microbiol.">
        <title>Anaeromyxobacter oryzae sp. nov., Anaeromyxobacter diazotrophicus sp. nov. and Anaeromyxobacter paludicola sp. nov., isolated from paddy soils.</title>
        <authorList>
            <person name="Itoh H."/>
            <person name="Xu Z."/>
            <person name="Mise K."/>
            <person name="Masuda Y."/>
            <person name="Ushijima N."/>
            <person name="Hayakawa C."/>
            <person name="Shiratori Y."/>
            <person name="Senoo K."/>
        </authorList>
    </citation>
    <scope>NUCLEOTIDE SEQUENCE [LARGE SCALE GENOMIC DNA]</scope>
    <source>
        <strain evidence="3">Red232</strain>
    </source>
</reference>
<sequence length="163" mass="17241">MVARAPIAAGVAALLLGGCVTSRVLTDDPDAVIWFDGRPVGKSGDVWSMGPPHTARVVVVAKDGRRARTLVEREFSWFTFAAGLRTLGVCFVFCWTYPQDVVVPLPPRRPAAGWDVDPGLDPWAEGPEASAWMAPPSGAATANATVTPTPTWTLPPPPRGATP</sequence>
<name>A0ABM7WT87_9BACT</name>
<feature type="region of interest" description="Disordered" evidence="1">
    <location>
        <begin position="124"/>
        <end position="163"/>
    </location>
</feature>
<evidence type="ECO:0008006" key="4">
    <source>
        <dbReference type="Google" id="ProtNLM"/>
    </source>
</evidence>
<dbReference type="Proteomes" id="UP001162891">
    <property type="component" value="Chromosome"/>
</dbReference>
<dbReference type="RefSeq" id="WP_248360392.1">
    <property type="nucleotide sequence ID" value="NZ_AP025591.1"/>
</dbReference>
<evidence type="ECO:0000256" key="1">
    <source>
        <dbReference type="SAM" id="MobiDB-lite"/>
    </source>
</evidence>
<evidence type="ECO:0000313" key="3">
    <source>
        <dbReference type="Proteomes" id="UP001162891"/>
    </source>
</evidence>
<proteinExistence type="predicted"/>